<sequence>MTTSRRKRRDFPFNFFKIFLLTLLQSTQKYGNMYT</sequence>
<name>A0A8S5PWX2_9CAUD</name>
<organism evidence="1">
    <name type="scientific">Myoviridae sp. ctWiL39</name>
    <dbReference type="NCBI Taxonomy" id="2825120"/>
    <lineage>
        <taxon>Viruses</taxon>
        <taxon>Duplodnaviria</taxon>
        <taxon>Heunggongvirae</taxon>
        <taxon>Uroviricota</taxon>
        <taxon>Caudoviricetes</taxon>
    </lineage>
</organism>
<proteinExistence type="predicted"/>
<reference evidence="1" key="1">
    <citation type="journal article" date="2021" name="Proc. Natl. Acad. Sci. U.S.A.">
        <title>A Catalog of Tens of Thousands of Viruses from Human Metagenomes Reveals Hidden Associations with Chronic Diseases.</title>
        <authorList>
            <person name="Tisza M.J."/>
            <person name="Buck C.B."/>
        </authorList>
    </citation>
    <scope>NUCLEOTIDE SEQUENCE</scope>
    <source>
        <strain evidence="1">CtWiL39</strain>
    </source>
</reference>
<dbReference type="EMBL" id="BK015531">
    <property type="protein sequence ID" value="DAE11370.1"/>
    <property type="molecule type" value="Genomic_DNA"/>
</dbReference>
<accession>A0A8S5PWX2</accession>
<evidence type="ECO:0000313" key="1">
    <source>
        <dbReference type="EMBL" id="DAE11370.1"/>
    </source>
</evidence>
<protein>
    <submittedName>
        <fullName evidence="1">Uncharacterized protein</fullName>
    </submittedName>
</protein>